<name>D5A7S7_PICSI</name>
<sequence>MRSHQSVTSTPGGALPVCLFGIGIHPSVQPSSRRRHHHRNEVMRQMPSCRQDSIVDPYVILTEATLDQRLDEMTLNEVLLRHDILQEPPRHALALQMADVDRRREAFKKHRSNRGFVNFLDEQRTFLQRQSHRMQSVIRSMMQNPSFQHEFVTAFSLRMTVVKVDRVVSLLRIVKIVFSVWSGLLR</sequence>
<evidence type="ECO:0000313" key="1">
    <source>
        <dbReference type="EMBL" id="ADE75596.1"/>
    </source>
</evidence>
<accession>D5A7S7</accession>
<proteinExistence type="evidence at transcript level"/>
<dbReference type="EMBL" id="BT122204">
    <property type="protein sequence ID" value="ADE75596.1"/>
    <property type="molecule type" value="mRNA"/>
</dbReference>
<protein>
    <submittedName>
        <fullName evidence="1">Uncharacterized protein</fullName>
    </submittedName>
</protein>
<dbReference type="AlphaFoldDB" id="D5A7S7"/>
<organism evidence="1">
    <name type="scientific">Picea sitchensis</name>
    <name type="common">Sitka spruce</name>
    <name type="synonym">Pinus sitchensis</name>
    <dbReference type="NCBI Taxonomy" id="3332"/>
    <lineage>
        <taxon>Eukaryota</taxon>
        <taxon>Viridiplantae</taxon>
        <taxon>Streptophyta</taxon>
        <taxon>Embryophyta</taxon>
        <taxon>Tracheophyta</taxon>
        <taxon>Spermatophyta</taxon>
        <taxon>Pinopsida</taxon>
        <taxon>Pinidae</taxon>
        <taxon>Conifers I</taxon>
        <taxon>Pinales</taxon>
        <taxon>Pinaceae</taxon>
        <taxon>Picea</taxon>
    </lineage>
</organism>
<reference evidence="1" key="1">
    <citation type="submission" date="2010-04" db="EMBL/GenBank/DDBJ databases">
        <authorList>
            <person name="Reid K.E."/>
            <person name="Liao N."/>
            <person name="Chan S."/>
            <person name="Docking R."/>
            <person name="Taylor G."/>
            <person name="Moore R."/>
            <person name="Mayo M."/>
            <person name="Munro S."/>
            <person name="King J."/>
            <person name="Yanchuk A."/>
            <person name="Holt R."/>
            <person name="Jones S."/>
            <person name="Marra M."/>
            <person name="Ritland C.E."/>
            <person name="Ritland K."/>
            <person name="Bohlmann J."/>
        </authorList>
    </citation>
    <scope>NUCLEOTIDE SEQUENCE</scope>
    <source>
        <tissue evidence="1">Buds collected with no treatment. Collection October 2007</tissue>
    </source>
</reference>